<dbReference type="InterPro" id="IPR018950">
    <property type="entry name" value="DiS-bond_isomerase_DsbC/G_N"/>
</dbReference>
<feature type="region of interest" description="Disordered" evidence="8">
    <location>
        <begin position="29"/>
        <end position="55"/>
    </location>
</feature>
<evidence type="ECO:0000259" key="10">
    <source>
        <dbReference type="Pfam" id="PF13098"/>
    </source>
</evidence>
<name>A0A2N8KIZ2_9BURK</name>
<keyword evidence="6 7" id="KW-0676">Redox-active center</keyword>
<evidence type="ECO:0000256" key="2">
    <source>
        <dbReference type="ARBA" id="ARBA00009813"/>
    </source>
</evidence>
<evidence type="ECO:0000313" key="12">
    <source>
        <dbReference type="Proteomes" id="UP000235994"/>
    </source>
</evidence>
<keyword evidence="4 7" id="KW-0574">Periplasm</keyword>
<comment type="subcellular location">
    <subcellularLocation>
        <location evidence="1 7">Periplasm</location>
    </subcellularLocation>
</comment>
<dbReference type="PANTHER" id="PTHR35272">
    <property type="entry name" value="THIOL:DISULFIDE INTERCHANGE PROTEIN DSBC-RELATED"/>
    <property type="match status" value="1"/>
</dbReference>
<keyword evidence="5" id="KW-1015">Disulfide bond</keyword>
<organism evidence="11 12">
    <name type="scientific">Achromobacter pulmonis</name>
    <dbReference type="NCBI Taxonomy" id="1389932"/>
    <lineage>
        <taxon>Bacteria</taxon>
        <taxon>Pseudomonadati</taxon>
        <taxon>Pseudomonadota</taxon>
        <taxon>Betaproteobacteria</taxon>
        <taxon>Burkholderiales</taxon>
        <taxon>Alcaligenaceae</taxon>
        <taxon>Achromobacter</taxon>
    </lineage>
</organism>
<proteinExistence type="inferred from homology"/>
<dbReference type="GO" id="GO:0042597">
    <property type="term" value="C:periplasmic space"/>
    <property type="evidence" value="ECO:0007669"/>
    <property type="project" value="UniProtKB-SubCell"/>
</dbReference>
<dbReference type="Gene3D" id="3.10.450.70">
    <property type="entry name" value="Disulphide bond isomerase, DsbC/G, N-terminal"/>
    <property type="match status" value="1"/>
</dbReference>
<dbReference type="Proteomes" id="UP000235994">
    <property type="component" value="Unassembled WGS sequence"/>
</dbReference>
<dbReference type="Pfam" id="PF10411">
    <property type="entry name" value="DsbC_N"/>
    <property type="match status" value="1"/>
</dbReference>
<evidence type="ECO:0000256" key="1">
    <source>
        <dbReference type="ARBA" id="ARBA00004418"/>
    </source>
</evidence>
<feature type="signal peptide" evidence="7">
    <location>
        <begin position="1"/>
        <end position="22"/>
    </location>
</feature>
<comment type="function">
    <text evidence="7">Required for disulfide bond formation in some periplasmic proteins. Acts by transferring its disulfide bond to other proteins and is reduced in the process.</text>
</comment>
<evidence type="ECO:0000259" key="9">
    <source>
        <dbReference type="Pfam" id="PF10411"/>
    </source>
</evidence>
<comment type="similarity">
    <text evidence="2 7">Belongs to the thioredoxin family. DsbC subfamily.</text>
</comment>
<dbReference type="InterPro" id="IPR009094">
    <property type="entry name" value="DiS-bond_isomerase_DsbC/G_N_sf"/>
</dbReference>
<dbReference type="PANTHER" id="PTHR35272:SF3">
    <property type="entry name" value="THIOL:DISULFIDE INTERCHANGE PROTEIN DSBC"/>
    <property type="match status" value="1"/>
</dbReference>
<evidence type="ECO:0000256" key="4">
    <source>
        <dbReference type="ARBA" id="ARBA00022764"/>
    </source>
</evidence>
<feature type="domain" description="Thioredoxin-like fold" evidence="10">
    <location>
        <begin position="139"/>
        <end position="260"/>
    </location>
</feature>
<protein>
    <recommendedName>
        <fullName evidence="7">Thiol:disulfide interchange protein</fullName>
    </recommendedName>
</protein>
<keyword evidence="12" id="KW-1185">Reference proteome</keyword>
<dbReference type="InterPro" id="IPR012336">
    <property type="entry name" value="Thioredoxin-like_fold"/>
</dbReference>
<feature type="domain" description="Disulphide bond isomerase DsbC/G N-terminal" evidence="9">
    <location>
        <begin position="50"/>
        <end position="115"/>
    </location>
</feature>
<dbReference type="SUPFAM" id="SSF52833">
    <property type="entry name" value="Thioredoxin-like"/>
    <property type="match status" value="1"/>
</dbReference>
<evidence type="ECO:0000256" key="8">
    <source>
        <dbReference type="SAM" id="MobiDB-lite"/>
    </source>
</evidence>
<dbReference type="InterPro" id="IPR033954">
    <property type="entry name" value="DiS-bond_Isoase_DsbC/G"/>
</dbReference>
<sequence length="261" mass="28543">MNFRISAVLAAALLAVSAGVSAQDAKSVSTQSAGQAGKDAKSYATPQAAPADPAADAVKERFKQRFSGMDVTAVRRTPYGLFEVQLGMDMIYTDEKVTWVMEGPLIDAMTRRDVTRESLERLSAVKFDDLPLELAIKQVKGDGSRKVAIFEDPNCGYCKQLRKTLEDVDNLTVYTFLYPILSADSKDKVRDVWCAKDPGAAWDDWMLRGRKPAAASCDVPEAELLALGQRLMVRGTPTLFFADGTRTSGALPLEQLKARLN</sequence>
<comment type="caution">
    <text evidence="11">The sequence shown here is derived from an EMBL/GenBank/DDBJ whole genome shotgun (WGS) entry which is preliminary data.</text>
</comment>
<dbReference type="Gene3D" id="3.40.30.10">
    <property type="entry name" value="Glutaredoxin"/>
    <property type="match status" value="1"/>
</dbReference>
<evidence type="ECO:0000313" key="11">
    <source>
        <dbReference type="EMBL" id="PND33402.1"/>
    </source>
</evidence>
<evidence type="ECO:0000256" key="5">
    <source>
        <dbReference type="ARBA" id="ARBA00023157"/>
    </source>
</evidence>
<keyword evidence="3 7" id="KW-0732">Signal</keyword>
<evidence type="ECO:0000256" key="6">
    <source>
        <dbReference type="ARBA" id="ARBA00023284"/>
    </source>
</evidence>
<dbReference type="InterPro" id="IPR036249">
    <property type="entry name" value="Thioredoxin-like_sf"/>
</dbReference>
<dbReference type="InterPro" id="IPR051470">
    <property type="entry name" value="Thiol:disulfide_interchange"/>
</dbReference>
<dbReference type="RefSeq" id="WP_102773190.1">
    <property type="nucleotide sequence ID" value="NZ_POQS01000003.1"/>
</dbReference>
<dbReference type="AlphaFoldDB" id="A0A2N8KIZ2"/>
<reference evidence="11 12" key="1">
    <citation type="submission" date="2018-01" db="EMBL/GenBank/DDBJ databases">
        <title>The draft genome of an aniline degradation strain ANB-1.</title>
        <authorList>
            <person name="Zhang L."/>
            <person name="Jiang J."/>
        </authorList>
    </citation>
    <scope>NUCLEOTIDE SEQUENCE [LARGE SCALE GENOMIC DNA]</scope>
    <source>
        <strain evidence="11 12">ANB-1</strain>
    </source>
</reference>
<evidence type="ECO:0000256" key="7">
    <source>
        <dbReference type="RuleBase" id="RU364038"/>
    </source>
</evidence>
<dbReference type="CDD" id="cd03020">
    <property type="entry name" value="DsbA_DsbC_DsbG"/>
    <property type="match status" value="1"/>
</dbReference>
<dbReference type="EMBL" id="POQS01000003">
    <property type="protein sequence ID" value="PND33402.1"/>
    <property type="molecule type" value="Genomic_DNA"/>
</dbReference>
<dbReference type="Pfam" id="PF13098">
    <property type="entry name" value="Thioredoxin_2"/>
    <property type="match status" value="1"/>
</dbReference>
<gene>
    <name evidence="11" type="ORF">C1I89_13010</name>
</gene>
<accession>A0A2N8KIZ2</accession>
<evidence type="ECO:0000256" key="3">
    <source>
        <dbReference type="ARBA" id="ARBA00022729"/>
    </source>
</evidence>
<feature type="chain" id="PRO_5014493734" description="Thiol:disulfide interchange protein" evidence="7">
    <location>
        <begin position="23"/>
        <end position="261"/>
    </location>
</feature>